<dbReference type="InterPro" id="IPR042197">
    <property type="entry name" value="Apaf_helical"/>
</dbReference>
<dbReference type="SUPFAM" id="SSF52200">
    <property type="entry name" value="Toll/Interleukin receptor TIR domain"/>
    <property type="match status" value="1"/>
</dbReference>
<dbReference type="PRINTS" id="PR00364">
    <property type="entry name" value="DISEASERSIST"/>
</dbReference>
<dbReference type="Pfam" id="PF23598">
    <property type="entry name" value="LRR_14"/>
    <property type="match status" value="3"/>
</dbReference>
<dbReference type="InterPro" id="IPR002182">
    <property type="entry name" value="NB-ARC"/>
</dbReference>
<evidence type="ECO:0000256" key="4">
    <source>
        <dbReference type="ARBA" id="ARBA00023027"/>
    </source>
</evidence>
<evidence type="ECO:0000256" key="3">
    <source>
        <dbReference type="ARBA" id="ARBA00022821"/>
    </source>
</evidence>
<dbReference type="InterPro" id="IPR058192">
    <property type="entry name" value="WHD_ROQ1-like"/>
</dbReference>
<dbReference type="SUPFAM" id="SSF52058">
    <property type="entry name" value="L domain-like"/>
    <property type="match status" value="3"/>
</dbReference>
<protein>
    <recommendedName>
        <fullName evidence="5">TIR domain-containing protein</fullName>
    </recommendedName>
</protein>
<dbReference type="SUPFAM" id="SSF52540">
    <property type="entry name" value="P-loop containing nucleoside triphosphate hydrolases"/>
    <property type="match status" value="1"/>
</dbReference>
<reference evidence="6" key="2">
    <citation type="submission" date="2022-03" db="EMBL/GenBank/DDBJ databases">
        <title>Draft title - Genomic analysis of global carrot germplasm unveils the trajectory of domestication and the origin of high carotenoid orange carrot.</title>
        <authorList>
            <person name="Iorizzo M."/>
            <person name="Ellison S."/>
            <person name="Senalik D."/>
            <person name="Macko-Podgorni A."/>
            <person name="Grzebelus D."/>
            <person name="Bostan H."/>
            <person name="Rolling W."/>
            <person name="Curaba J."/>
            <person name="Simon P."/>
        </authorList>
    </citation>
    <scope>NUCLEOTIDE SEQUENCE</scope>
    <source>
        <tissue evidence="6">Leaf</tissue>
    </source>
</reference>
<dbReference type="Gene3D" id="3.40.50.300">
    <property type="entry name" value="P-loop containing nucleotide triphosphate hydrolases"/>
    <property type="match status" value="1"/>
</dbReference>
<dbReference type="Gene3D" id="1.10.8.430">
    <property type="entry name" value="Helical domain of apoptotic protease-activating factors"/>
    <property type="match status" value="1"/>
</dbReference>
<dbReference type="Pfam" id="PF23282">
    <property type="entry name" value="WHD_ROQ1"/>
    <property type="match status" value="1"/>
</dbReference>
<dbReference type="InterPro" id="IPR027417">
    <property type="entry name" value="P-loop_NTPase"/>
</dbReference>
<dbReference type="AlphaFoldDB" id="A0AAF0WE99"/>
<feature type="domain" description="TIR" evidence="5">
    <location>
        <begin position="33"/>
        <end position="216"/>
    </location>
</feature>
<dbReference type="PANTHER" id="PTHR11017">
    <property type="entry name" value="LEUCINE-RICH REPEAT-CONTAINING PROTEIN"/>
    <property type="match status" value="1"/>
</dbReference>
<evidence type="ECO:0000256" key="2">
    <source>
        <dbReference type="ARBA" id="ARBA00022737"/>
    </source>
</evidence>
<dbReference type="Pfam" id="PF00931">
    <property type="entry name" value="NB-ARC"/>
    <property type="match status" value="1"/>
</dbReference>
<reference evidence="6" key="1">
    <citation type="journal article" date="2016" name="Nat. Genet.">
        <title>A high-quality carrot genome assembly provides new insights into carotenoid accumulation and asterid genome evolution.</title>
        <authorList>
            <person name="Iorizzo M."/>
            <person name="Ellison S."/>
            <person name="Senalik D."/>
            <person name="Zeng P."/>
            <person name="Satapoomin P."/>
            <person name="Huang J."/>
            <person name="Bowman M."/>
            <person name="Iovene M."/>
            <person name="Sanseverino W."/>
            <person name="Cavagnaro P."/>
            <person name="Yildiz M."/>
            <person name="Macko-Podgorni A."/>
            <person name="Moranska E."/>
            <person name="Grzebelus E."/>
            <person name="Grzebelus D."/>
            <person name="Ashrafi H."/>
            <person name="Zheng Z."/>
            <person name="Cheng S."/>
            <person name="Spooner D."/>
            <person name="Van Deynze A."/>
            <person name="Simon P."/>
        </authorList>
    </citation>
    <scope>NUCLEOTIDE SEQUENCE</scope>
    <source>
        <tissue evidence="6">Leaf</tissue>
    </source>
</reference>
<dbReference type="GO" id="GO:0043531">
    <property type="term" value="F:ADP binding"/>
    <property type="evidence" value="ECO:0007669"/>
    <property type="project" value="InterPro"/>
</dbReference>
<dbReference type="InterPro" id="IPR003591">
    <property type="entry name" value="Leu-rich_rpt_typical-subtyp"/>
</dbReference>
<name>A0AAF0WE99_DAUCS</name>
<dbReference type="PANTHER" id="PTHR11017:SF385">
    <property type="entry name" value="DISEASE RESISTANCE PROTEIN (TIR-NBS-LRR CLASS)-RELATED"/>
    <property type="match status" value="1"/>
</dbReference>
<evidence type="ECO:0000313" key="7">
    <source>
        <dbReference type="Proteomes" id="UP000077755"/>
    </source>
</evidence>
<accession>A0AAF0WE99</accession>
<dbReference type="InterPro" id="IPR044974">
    <property type="entry name" value="Disease_R_plants"/>
</dbReference>
<dbReference type="Gene3D" id="3.40.50.10140">
    <property type="entry name" value="Toll/interleukin-1 receptor homology (TIR) domain"/>
    <property type="match status" value="1"/>
</dbReference>
<dbReference type="InterPro" id="IPR036390">
    <property type="entry name" value="WH_DNA-bd_sf"/>
</dbReference>
<evidence type="ECO:0000259" key="5">
    <source>
        <dbReference type="PROSITE" id="PS50104"/>
    </source>
</evidence>
<keyword evidence="4" id="KW-0520">NAD</keyword>
<dbReference type="FunFam" id="3.40.50.10140:FF:000007">
    <property type="entry name" value="Disease resistance protein (TIR-NBS-LRR class)"/>
    <property type="match status" value="1"/>
</dbReference>
<evidence type="ECO:0000313" key="6">
    <source>
        <dbReference type="EMBL" id="WOG88009.1"/>
    </source>
</evidence>
<dbReference type="EMBL" id="CP093344">
    <property type="protein sequence ID" value="WOG88009.1"/>
    <property type="molecule type" value="Genomic_DNA"/>
</dbReference>
<keyword evidence="3" id="KW-0611">Plant defense</keyword>
<proteinExistence type="predicted"/>
<organism evidence="6 7">
    <name type="scientific">Daucus carota subsp. sativus</name>
    <name type="common">Carrot</name>
    <dbReference type="NCBI Taxonomy" id="79200"/>
    <lineage>
        <taxon>Eukaryota</taxon>
        <taxon>Viridiplantae</taxon>
        <taxon>Streptophyta</taxon>
        <taxon>Embryophyta</taxon>
        <taxon>Tracheophyta</taxon>
        <taxon>Spermatophyta</taxon>
        <taxon>Magnoliopsida</taxon>
        <taxon>eudicotyledons</taxon>
        <taxon>Gunneridae</taxon>
        <taxon>Pentapetalae</taxon>
        <taxon>asterids</taxon>
        <taxon>campanulids</taxon>
        <taxon>Apiales</taxon>
        <taxon>Apiaceae</taxon>
        <taxon>Apioideae</taxon>
        <taxon>Scandiceae</taxon>
        <taxon>Daucinae</taxon>
        <taxon>Daucus</taxon>
        <taxon>Daucus sect. Daucus</taxon>
    </lineage>
</organism>
<gene>
    <name evidence="6" type="ORF">DCAR_0207242</name>
</gene>
<keyword evidence="1" id="KW-0433">Leucine-rich repeat</keyword>
<dbReference type="GO" id="GO:0007165">
    <property type="term" value="P:signal transduction"/>
    <property type="evidence" value="ECO:0007669"/>
    <property type="project" value="InterPro"/>
</dbReference>
<dbReference type="InterPro" id="IPR032675">
    <property type="entry name" value="LRR_dom_sf"/>
</dbReference>
<dbReference type="InterPro" id="IPR055414">
    <property type="entry name" value="LRR_R13L4/SHOC2-like"/>
</dbReference>
<sequence length="1258" mass="141246">MASTSSQTPSSSVSYSMSLASPTPHSSASAPPSSWDVFLSFRGTDTRYTFTDHLYNALDCHGIRVFMDDPELRTGEIISDALLEAIQESKIYIVVLSENYASSSWCLDELVEICNCYQAMNRLVIVVFYNIEPSVVRYQTGSYKKAFRKHKSRSKIGCFRKATENRRIRYAAKVEKMDKWRLALSTVASFSGKEISSKRSEAYIINEIVNEILLNINPKVLDVAKYPVGLDSRVEEIRTLLSSDTENVTKIGIYGMGGVGKTTLAKALFNRLLLGGSFTGSCFLANVREVSAAFRGLESLQQKLLNDVLKSKKRIEVDNVEEGTKFIRERTCSAKVLVLIDDIYDRKQYESLVGAFASGSVVILTTRDEETLDKIKVEPRYRYLLKELDDAESLALFTQYAFESVKPNNTLMELSEDILRLAGGLPLALEVFGSYLSTQSEVGWKSYIKKLQRDPDSSIQQKLLISLSALELEDRMLKNMFLDIACFFIGKKKTKVVEILETYYSYAEHSINILQKRCLLTVNQSAELRMHDLLRDMGREIAHNTSPDEPGKHSRLWILKDIHDVLNNHTGTEAIEGIICYYFEYEDPFRGESIAMETFRRMSKLRFLYLKGVNLTGSFKHTLEDLRWFCWDRCPLMCLPSDFDPQKLVILELTHSKIRTMWELNMVFENLKTLNMSYSSDLITGPDFTKLPFLETLNLERCEKLEKVHTSIGSLQRLITLNLKYCSNLRSLPDSICNLRALEVLIISKCSRMEALPINLGNIESLKVLDAGELAVLELPNSMGCLHKLVKLDLSHNYHVKTLPNTICNLRALKWLNIGCCTRLEALPTELGDMESLEELNLEVTSVFKLPDSVGCLSKLVALNLGGTKLLTLPDTICNLRALKVLSINSCRSLEALPTELGNIRSLKELNMSGVAISELPESVGHLSKLVVLGCTNGKLVTLPETICNLRALEFLYIAQCNSLRELPIELGNIKSLKVFKARELRVSRLPNSVGSLTKLVELDLSENHRLESLPDTICNLRALEKLNIRQCSSLETLPTELGNLKSLKELNAEGLAVSILPVSIGCLSNLVVLRLSGNRNLEILPDTICNLRELEVLDINGCIGLEELPMELGNLDSLKELIAENLTVPVLPNSLGCLTKLVELKLSNNYRLKTLPDTICDLTALKNLELVDCCSLLFIQKLPLNLKWICTEGCTSMERLPDLSSLTKLEILDLAECSLLTELQGLKELISIRTVYLGGCNSALKTFALRNRLVNLE</sequence>
<dbReference type="SMART" id="SM00255">
    <property type="entry name" value="TIR"/>
    <property type="match status" value="1"/>
</dbReference>
<keyword evidence="7" id="KW-1185">Reference proteome</keyword>
<dbReference type="Pfam" id="PF01582">
    <property type="entry name" value="TIR"/>
    <property type="match status" value="1"/>
</dbReference>
<dbReference type="GO" id="GO:0051707">
    <property type="term" value="P:response to other organism"/>
    <property type="evidence" value="ECO:0007669"/>
    <property type="project" value="UniProtKB-ARBA"/>
</dbReference>
<dbReference type="Proteomes" id="UP000077755">
    <property type="component" value="Chromosome 2"/>
</dbReference>
<dbReference type="InterPro" id="IPR035897">
    <property type="entry name" value="Toll_tir_struct_dom_sf"/>
</dbReference>
<dbReference type="SMART" id="SM00369">
    <property type="entry name" value="LRR_TYP"/>
    <property type="match status" value="7"/>
</dbReference>
<dbReference type="Gene3D" id="3.80.10.10">
    <property type="entry name" value="Ribonuclease Inhibitor"/>
    <property type="match status" value="6"/>
</dbReference>
<keyword evidence="2" id="KW-0677">Repeat</keyword>
<dbReference type="PROSITE" id="PS50104">
    <property type="entry name" value="TIR"/>
    <property type="match status" value="1"/>
</dbReference>
<dbReference type="SUPFAM" id="SSF46785">
    <property type="entry name" value="Winged helix' DNA-binding domain"/>
    <property type="match status" value="1"/>
</dbReference>
<dbReference type="GO" id="GO:0006952">
    <property type="term" value="P:defense response"/>
    <property type="evidence" value="ECO:0007669"/>
    <property type="project" value="UniProtKB-KW"/>
</dbReference>
<dbReference type="InterPro" id="IPR000157">
    <property type="entry name" value="TIR_dom"/>
</dbReference>
<evidence type="ECO:0000256" key="1">
    <source>
        <dbReference type="ARBA" id="ARBA00022614"/>
    </source>
</evidence>